<sequence length="677" mass="76593">MSVKVAARVRPLSQREKERSCTSCIAMDGPCTLIYDVATQRTRTFTFDYSFWSCNGFEEEDDGLLVPSESYYDDQHKVYDQIGADFFEDAWSGYHSCLMAYGQTGSGKSYSLMGYGPNQGIIPRFSQEIFQKIDETTTQDRWYEVSMSMFEIYNERIQDLLADHKSIPAWGLKVRESKKLGIYIQNLSKHSIVLSEDLLKLIEKGNNNKSIMATYMGQSSSRKHTIITLSLNQFEIIDGTTTEIYSDIKFVKMAGSERPRTSNATANWLREGRNINQSLACLGRIITILADKANGRSTNSIVPYRDSVLTRVLSNAFGGNCKTTMLFTLSPADINYEESLSTLRYANRAKMVQNKPTTNIIMKDKMVGQLKNENDRLKRFIMTLINQKSPGSKNTSLFGSIEVLKADTKSETNNSVEESKENHKIEDTHQHISCIDKREDNKFQKCAKVHKGFPPYLVNLNANPQLSCLLYYSLLDSPILVGRATGIPQPHIVINEMGILPNHCVFEMDSKEPSKQRNYPEDLPKFFLRPCAKEACNTIWVNGETLSVEGAQLGHNDRIFIGASTLFLFKFPELEVLKYGKEVPNEITWEFALQEKLSKVTISNKVTKELGSKICPMNNQIDLVNSSLSTQNKKMENITQEIGGKVLTAERENKSSSEIEQIVLDQIESVKNEMGPE</sequence>
<dbReference type="PANTHER" id="PTHR47117">
    <property type="entry name" value="STAR-RELATED LIPID TRANSFER PROTEIN 9"/>
    <property type="match status" value="1"/>
</dbReference>
<feature type="binding site" evidence="5">
    <location>
        <begin position="102"/>
        <end position="109"/>
    </location>
    <ligand>
        <name>ATP</name>
        <dbReference type="ChEBI" id="CHEBI:30616"/>
    </ligand>
</feature>
<evidence type="ECO:0000256" key="1">
    <source>
        <dbReference type="ARBA" id="ARBA00022741"/>
    </source>
</evidence>
<dbReference type="Gene3D" id="2.60.200.20">
    <property type="match status" value="1"/>
</dbReference>
<dbReference type="InterPro" id="IPR000253">
    <property type="entry name" value="FHA_dom"/>
</dbReference>
<dbReference type="GO" id="GO:0003777">
    <property type="term" value="F:microtubule motor activity"/>
    <property type="evidence" value="ECO:0007669"/>
    <property type="project" value="InterPro"/>
</dbReference>
<dbReference type="InterPro" id="IPR027417">
    <property type="entry name" value="P-loop_NTPase"/>
</dbReference>
<dbReference type="InterPro" id="IPR001752">
    <property type="entry name" value="Kinesin_motor_dom"/>
</dbReference>
<reference evidence="7" key="1">
    <citation type="submission" date="2023-07" db="EMBL/GenBank/DDBJ databases">
        <authorList>
            <consortium name="AG Swart"/>
            <person name="Singh M."/>
            <person name="Singh A."/>
            <person name="Seah K."/>
            <person name="Emmerich C."/>
        </authorList>
    </citation>
    <scope>NUCLEOTIDE SEQUENCE</scope>
    <source>
        <strain evidence="7">DP1</strain>
    </source>
</reference>
<comment type="caution">
    <text evidence="7">The sequence shown here is derived from an EMBL/GenBank/DDBJ whole genome shotgun (WGS) entry which is preliminary data.</text>
</comment>
<keyword evidence="1 5" id="KW-0547">Nucleotide-binding</keyword>
<evidence type="ECO:0000256" key="4">
    <source>
        <dbReference type="ARBA" id="ARBA00023175"/>
    </source>
</evidence>
<dbReference type="Pfam" id="PF00225">
    <property type="entry name" value="Kinesin"/>
    <property type="match status" value="1"/>
</dbReference>
<evidence type="ECO:0000256" key="3">
    <source>
        <dbReference type="ARBA" id="ARBA00023054"/>
    </source>
</evidence>
<keyword evidence="4 5" id="KW-0505">Motor protein</keyword>
<evidence type="ECO:0000256" key="2">
    <source>
        <dbReference type="ARBA" id="ARBA00022840"/>
    </source>
</evidence>
<comment type="similarity">
    <text evidence="5">Belongs to the TRAFAC class myosin-kinesin ATPase superfamily. Kinesin family.</text>
</comment>
<gene>
    <name evidence="7" type="ORF">ECRASSUSDP1_LOCUS29293</name>
</gene>
<dbReference type="InterPro" id="IPR008984">
    <property type="entry name" value="SMAD_FHA_dom_sf"/>
</dbReference>
<keyword evidence="2 5" id="KW-0067">ATP-binding</keyword>
<dbReference type="SUPFAM" id="SSF49879">
    <property type="entry name" value="SMAD/FHA domain"/>
    <property type="match status" value="1"/>
</dbReference>
<dbReference type="EMBL" id="CAMPGE010030154">
    <property type="protein sequence ID" value="CAI2387659.1"/>
    <property type="molecule type" value="Genomic_DNA"/>
</dbReference>
<dbReference type="SUPFAM" id="SSF52540">
    <property type="entry name" value="P-loop containing nucleoside triphosphate hydrolases"/>
    <property type="match status" value="1"/>
</dbReference>
<keyword evidence="3" id="KW-0175">Coiled coil</keyword>
<dbReference type="GO" id="GO:0008017">
    <property type="term" value="F:microtubule binding"/>
    <property type="evidence" value="ECO:0007669"/>
    <property type="project" value="InterPro"/>
</dbReference>
<evidence type="ECO:0000256" key="5">
    <source>
        <dbReference type="PROSITE-ProRule" id="PRU00283"/>
    </source>
</evidence>
<organism evidence="7 8">
    <name type="scientific">Euplotes crassus</name>
    <dbReference type="NCBI Taxonomy" id="5936"/>
    <lineage>
        <taxon>Eukaryota</taxon>
        <taxon>Sar</taxon>
        <taxon>Alveolata</taxon>
        <taxon>Ciliophora</taxon>
        <taxon>Intramacronucleata</taxon>
        <taxon>Spirotrichea</taxon>
        <taxon>Hypotrichia</taxon>
        <taxon>Euplotida</taxon>
        <taxon>Euplotidae</taxon>
        <taxon>Moneuplotes</taxon>
    </lineage>
</organism>
<evidence type="ECO:0000313" key="7">
    <source>
        <dbReference type="EMBL" id="CAI2387659.1"/>
    </source>
</evidence>
<dbReference type="Pfam" id="PF00498">
    <property type="entry name" value="FHA"/>
    <property type="match status" value="1"/>
</dbReference>
<dbReference type="Gene3D" id="3.40.850.10">
    <property type="entry name" value="Kinesin motor domain"/>
    <property type="match status" value="1"/>
</dbReference>
<dbReference type="InterPro" id="IPR036961">
    <property type="entry name" value="Kinesin_motor_dom_sf"/>
</dbReference>
<evidence type="ECO:0000259" key="6">
    <source>
        <dbReference type="PROSITE" id="PS50067"/>
    </source>
</evidence>
<name>A0AAD1YAV1_EUPCR</name>
<evidence type="ECO:0000313" key="8">
    <source>
        <dbReference type="Proteomes" id="UP001295684"/>
    </source>
</evidence>
<keyword evidence="8" id="KW-1185">Reference proteome</keyword>
<protein>
    <recommendedName>
        <fullName evidence="6">Kinesin motor domain-containing protein</fullName>
    </recommendedName>
</protein>
<dbReference type="GO" id="GO:0005524">
    <property type="term" value="F:ATP binding"/>
    <property type="evidence" value="ECO:0007669"/>
    <property type="project" value="UniProtKB-UniRule"/>
</dbReference>
<dbReference type="Proteomes" id="UP001295684">
    <property type="component" value="Unassembled WGS sequence"/>
</dbReference>
<dbReference type="SMART" id="SM00129">
    <property type="entry name" value="KISc"/>
    <property type="match status" value="1"/>
</dbReference>
<dbReference type="PROSITE" id="PS50067">
    <property type="entry name" value="KINESIN_MOTOR_2"/>
    <property type="match status" value="1"/>
</dbReference>
<dbReference type="AlphaFoldDB" id="A0AAD1YAV1"/>
<dbReference type="GO" id="GO:0007018">
    <property type="term" value="P:microtubule-based movement"/>
    <property type="evidence" value="ECO:0007669"/>
    <property type="project" value="InterPro"/>
</dbReference>
<dbReference type="PRINTS" id="PR00380">
    <property type="entry name" value="KINESINHEAVY"/>
</dbReference>
<accession>A0AAD1YAV1</accession>
<proteinExistence type="inferred from homology"/>
<feature type="domain" description="Kinesin motor" evidence="6">
    <location>
        <begin position="2"/>
        <end position="352"/>
    </location>
</feature>